<dbReference type="SUPFAM" id="SSF52266">
    <property type="entry name" value="SGNH hydrolase"/>
    <property type="match status" value="1"/>
</dbReference>
<feature type="domain" description="SGNH" evidence="3">
    <location>
        <begin position="405"/>
        <end position="625"/>
    </location>
</feature>
<protein>
    <submittedName>
        <fullName evidence="4">SGNH hydrolase domain-containing protein</fullName>
    </submittedName>
</protein>
<feature type="transmembrane region" description="Helical" evidence="1">
    <location>
        <begin position="12"/>
        <end position="30"/>
    </location>
</feature>
<reference evidence="5" key="1">
    <citation type="journal article" date="2019" name="Int. J. Syst. Evol. Microbiol.">
        <title>The Global Catalogue of Microorganisms (GCM) 10K type strain sequencing project: providing services to taxonomists for standard genome sequencing and annotation.</title>
        <authorList>
            <consortium name="The Broad Institute Genomics Platform"/>
            <consortium name="The Broad Institute Genome Sequencing Center for Infectious Disease"/>
            <person name="Wu L."/>
            <person name="Ma J."/>
        </authorList>
    </citation>
    <scope>NUCLEOTIDE SEQUENCE [LARGE SCALE GENOMIC DNA]</scope>
    <source>
        <strain evidence="5">JCM 18514</strain>
    </source>
</reference>
<keyword evidence="1" id="KW-0472">Membrane</keyword>
<dbReference type="GO" id="GO:0016787">
    <property type="term" value="F:hydrolase activity"/>
    <property type="evidence" value="ECO:0007669"/>
    <property type="project" value="UniProtKB-KW"/>
</dbReference>
<proteinExistence type="predicted"/>
<dbReference type="PANTHER" id="PTHR23028:SF53">
    <property type="entry name" value="ACYL_TRANSF_3 DOMAIN-CONTAINING PROTEIN"/>
    <property type="match status" value="1"/>
</dbReference>
<dbReference type="EMBL" id="BAABKK010000035">
    <property type="protein sequence ID" value="GAA5201457.1"/>
    <property type="molecule type" value="Genomic_DNA"/>
</dbReference>
<feature type="transmembrane region" description="Helical" evidence="1">
    <location>
        <begin position="111"/>
        <end position="130"/>
    </location>
</feature>
<evidence type="ECO:0000313" key="4">
    <source>
        <dbReference type="EMBL" id="GAA5201457.1"/>
    </source>
</evidence>
<keyword evidence="1" id="KW-0812">Transmembrane</keyword>
<feature type="transmembrane region" description="Helical" evidence="1">
    <location>
        <begin position="142"/>
        <end position="162"/>
    </location>
</feature>
<keyword evidence="5" id="KW-1185">Reference proteome</keyword>
<keyword evidence="1" id="KW-1133">Transmembrane helix</keyword>
<dbReference type="Pfam" id="PF01757">
    <property type="entry name" value="Acyl_transf_3"/>
    <property type="match status" value="1"/>
</dbReference>
<feature type="transmembrane region" description="Helical" evidence="1">
    <location>
        <begin position="310"/>
        <end position="331"/>
    </location>
</feature>
<gene>
    <name evidence="4" type="ORF">GCM10023346_45870</name>
</gene>
<dbReference type="Proteomes" id="UP001500200">
    <property type="component" value="Unassembled WGS sequence"/>
</dbReference>
<accession>A0ABP9SUR8</accession>
<dbReference type="InterPro" id="IPR050879">
    <property type="entry name" value="Acyltransferase_3"/>
</dbReference>
<evidence type="ECO:0000259" key="2">
    <source>
        <dbReference type="Pfam" id="PF01757"/>
    </source>
</evidence>
<sequence length="634" mass="69532">MDFYRRRVKRILPASLLVIAVTVIAARFLFAAQRWHATVWDAVFSALFSANWRFMVIGSDYFQADGPVSPLRHYWSLAVEEQYYFIWPWVMLAVLLLTRKLSAKATTSMKPVVLTITGITVASFAWALFATSTNPGAAYYDTFSRVWELGIGAILAFAVPWLEKLPHRLRPVAANLGLLGIVASVFLISPDSGFPAPVGLIPVLATALVIAAGCGGEQKFLKPLTNRASQHLGDISFSLYLWHFPVVIFLGAFLEADLFYYVLAGLLMLVLAHYSFRLVEDPIRNSRWLSKAEKRPHTERRRSMRTFVRSALGLAMCLTVLVGATGARLAIFPMASPSSGSTIESSSAGKGFPVDGPESRKIQAELQAAVGATEWPTFSPSLEEIIAKDPYPDGVHACGDAGEHPADQCTWGPKDAKKHAVLVGDSISMRWATPLIKLYSENGWNIRVLGRYGCPFNLYPIAKPAEEGKACDDRKAEAVRVIQEMSPDIVFIGNTHFPERMSTTGKVATAEDWGAGMTAILSKIPNAKKKVLLSPPPIDKDPRQCYSPVQGPQACLGGVSQLWVDISAADRKSVEAVPGGVYVDTRELYCTQDGMCPEFAGNIPIKQDGTHMTMYYGYHIQPALKEMLAKRGLG</sequence>
<feature type="transmembrane region" description="Helical" evidence="1">
    <location>
        <begin position="194"/>
        <end position="214"/>
    </location>
</feature>
<feature type="transmembrane region" description="Helical" evidence="1">
    <location>
        <begin position="82"/>
        <end position="99"/>
    </location>
</feature>
<dbReference type="Pfam" id="PF19040">
    <property type="entry name" value="SGNH"/>
    <property type="match status" value="1"/>
</dbReference>
<dbReference type="InterPro" id="IPR002656">
    <property type="entry name" value="Acyl_transf_3_dom"/>
</dbReference>
<dbReference type="InterPro" id="IPR043968">
    <property type="entry name" value="SGNH"/>
</dbReference>
<feature type="transmembrane region" description="Helical" evidence="1">
    <location>
        <begin position="169"/>
        <end position="188"/>
    </location>
</feature>
<organism evidence="4 5">
    <name type="scientific">Arthrobacter gyeryongensis</name>
    <dbReference type="NCBI Taxonomy" id="1650592"/>
    <lineage>
        <taxon>Bacteria</taxon>
        <taxon>Bacillati</taxon>
        <taxon>Actinomycetota</taxon>
        <taxon>Actinomycetes</taxon>
        <taxon>Micrococcales</taxon>
        <taxon>Micrococcaceae</taxon>
        <taxon>Arthrobacter</taxon>
    </lineage>
</organism>
<feature type="transmembrane region" description="Helical" evidence="1">
    <location>
        <begin position="235"/>
        <end position="253"/>
    </location>
</feature>
<dbReference type="PANTHER" id="PTHR23028">
    <property type="entry name" value="ACETYLTRANSFERASE"/>
    <property type="match status" value="1"/>
</dbReference>
<evidence type="ECO:0000256" key="1">
    <source>
        <dbReference type="SAM" id="Phobius"/>
    </source>
</evidence>
<evidence type="ECO:0000259" key="3">
    <source>
        <dbReference type="Pfam" id="PF19040"/>
    </source>
</evidence>
<feature type="domain" description="Acyltransferase 3" evidence="2">
    <location>
        <begin position="2"/>
        <end position="272"/>
    </location>
</feature>
<feature type="transmembrane region" description="Helical" evidence="1">
    <location>
        <begin position="259"/>
        <end position="279"/>
    </location>
</feature>
<evidence type="ECO:0000313" key="5">
    <source>
        <dbReference type="Proteomes" id="UP001500200"/>
    </source>
</evidence>
<comment type="caution">
    <text evidence="4">The sequence shown here is derived from an EMBL/GenBank/DDBJ whole genome shotgun (WGS) entry which is preliminary data.</text>
</comment>
<name>A0ABP9SUR8_9MICC</name>
<keyword evidence="4" id="KW-0378">Hydrolase</keyword>